<evidence type="ECO:0000256" key="2">
    <source>
        <dbReference type="ARBA" id="ARBA00022692"/>
    </source>
</evidence>
<dbReference type="AlphaFoldDB" id="H2YNZ9"/>
<dbReference type="OMA" id="QYAHPIE"/>
<dbReference type="InterPro" id="IPR006694">
    <property type="entry name" value="Fatty_acid_hydroxylase"/>
</dbReference>
<reference evidence="7" key="2">
    <citation type="submission" date="2025-08" db="UniProtKB">
        <authorList>
            <consortium name="Ensembl"/>
        </authorList>
    </citation>
    <scope>IDENTIFICATION</scope>
</reference>
<evidence type="ECO:0000259" key="6">
    <source>
        <dbReference type="Pfam" id="PF04116"/>
    </source>
</evidence>
<keyword evidence="4 5" id="KW-0472">Membrane</keyword>
<name>H2YNZ9_CIOSA</name>
<dbReference type="InterPro" id="IPR050307">
    <property type="entry name" value="Sterol_Desaturase_Related"/>
</dbReference>
<keyword evidence="8" id="KW-1185">Reference proteome</keyword>
<evidence type="ECO:0000256" key="3">
    <source>
        <dbReference type="ARBA" id="ARBA00022989"/>
    </source>
</evidence>
<protein>
    <recommendedName>
        <fullName evidence="6">Fatty acid hydroxylase domain-containing protein</fullName>
    </recommendedName>
</protein>
<evidence type="ECO:0000256" key="4">
    <source>
        <dbReference type="ARBA" id="ARBA00023136"/>
    </source>
</evidence>
<comment type="subcellular location">
    <subcellularLocation>
        <location evidence="1">Membrane</location>
    </subcellularLocation>
</comment>
<dbReference type="GeneTree" id="ENSGT00940000157328"/>
<dbReference type="GO" id="GO:0008610">
    <property type="term" value="P:lipid biosynthetic process"/>
    <property type="evidence" value="ECO:0007669"/>
    <property type="project" value="InterPro"/>
</dbReference>
<dbReference type="STRING" id="51511.ENSCSAVP00000007057"/>
<dbReference type="PANTHER" id="PTHR11863">
    <property type="entry name" value="STEROL DESATURASE"/>
    <property type="match status" value="1"/>
</dbReference>
<proteinExistence type="predicted"/>
<dbReference type="eggNOG" id="KOG0873">
    <property type="taxonomic scope" value="Eukaryota"/>
</dbReference>
<dbReference type="GO" id="GO:0016491">
    <property type="term" value="F:oxidoreductase activity"/>
    <property type="evidence" value="ECO:0007669"/>
    <property type="project" value="InterPro"/>
</dbReference>
<feature type="transmembrane region" description="Helical" evidence="5">
    <location>
        <begin position="166"/>
        <end position="184"/>
    </location>
</feature>
<dbReference type="HOGENOM" id="CLU_047036_1_1_1"/>
<dbReference type="GO" id="GO:0016020">
    <property type="term" value="C:membrane"/>
    <property type="evidence" value="ECO:0007669"/>
    <property type="project" value="UniProtKB-SubCell"/>
</dbReference>
<sequence length="331" mass="38392">MDQTRRPTALSAQMRNFGSTVKSAIFIVGTSILVLAAARNSLTWHLHHIWGVSHNFWQTIWLYYSSFFATEISLYIYGTVIVTLVSFWGFNAFLLFIDITGKPKLLLDYKIQEDKNVPVDMKKLKKCIFVVILNELGGFVCLYAFYPLYQWRGMSFSSELPSFQCVLLEMAGFILLEEVMFYYVHRLLHHPRLYKHIHKMHHEWTAPIGIVGLYCHPIENVFSNHIPILVGPLIFGSHVTTMWLWMAVALINTSNSHSGYHFPSFPSAEQHDYHHLKFNQCYGVLGILDRFHDTDGLFRASKNYQRHIMHFGLTPLTQVFPDEVPEKSKSE</sequence>
<keyword evidence="3 5" id="KW-1133">Transmembrane helix</keyword>
<accession>H2YNZ9</accession>
<evidence type="ECO:0000313" key="7">
    <source>
        <dbReference type="Ensembl" id="ENSCSAVP00000007057.1"/>
    </source>
</evidence>
<feature type="transmembrane region" description="Helical" evidence="5">
    <location>
        <begin position="21"/>
        <end position="38"/>
    </location>
</feature>
<feature type="domain" description="Fatty acid hydroxylase" evidence="6">
    <location>
        <begin position="172"/>
        <end position="294"/>
    </location>
</feature>
<reference evidence="8" key="1">
    <citation type="submission" date="2003-08" db="EMBL/GenBank/DDBJ databases">
        <authorList>
            <person name="Birren B."/>
            <person name="Nusbaum C."/>
            <person name="Abebe A."/>
            <person name="Abouelleil A."/>
            <person name="Adekoya E."/>
            <person name="Ait-zahra M."/>
            <person name="Allen N."/>
            <person name="Allen T."/>
            <person name="An P."/>
            <person name="Anderson M."/>
            <person name="Anderson S."/>
            <person name="Arachchi H."/>
            <person name="Armbruster J."/>
            <person name="Bachantsang P."/>
            <person name="Baldwin J."/>
            <person name="Barry A."/>
            <person name="Bayul T."/>
            <person name="Blitshsteyn B."/>
            <person name="Bloom T."/>
            <person name="Blye J."/>
            <person name="Boguslavskiy L."/>
            <person name="Borowsky M."/>
            <person name="Boukhgalter B."/>
            <person name="Brunache A."/>
            <person name="Butler J."/>
            <person name="Calixte N."/>
            <person name="Calvo S."/>
            <person name="Camarata J."/>
            <person name="Campo K."/>
            <person name="Chang J."/>
            <person name="Cheshatsang Y."/>
            <person name="Citroen M."/>
            <person name="Collymore A."/>
            <person name="Considine T."/>
            <person name="Cook A."/>
            <person name="Cooke P."/>
            <person name="Corum B."/>
            <person name="Cuomo C."/>
            <person name="David R."/>
            <person name="Dawoe T."/>
            <person name="Degray S."/>
            <person name="Dodge S."/>
            <person name="Dooley K."/>
            <person name="Dorje P."/>
            <person name="Dorjee K."/>
            <person name="Dorris L."/>
            <person name="Duffey N."/>
            <person name="Dupes A."/>
            <person name="Elkins T."/>
            <person name="Engels R."/>
            <person name="Erickson J."/>
            <person name="Farina A."/>
            <person name="Faro S."/>
            <person name="Ferreira P."/>
            <person name="Fischer H."/>
            <person name="Fitzgerald M."/>
            <person name="Foley K."/>
            <person name="Gage D."/>
            <person name="Galagan J."/>
            <person name="Gearin G."/>
            <person name="Gnerre S."/>
            <person name="Gnirke A."/>
            <person name="Goyette A."/>
            <person name="Graham J."/>
            <person name="Grandbois E."/>
            <person name="Gyaltsen K."/>
            <person name="Hafez N."/>
            <person name="Hagopian D."/>
            <person name="Hagos B."/>
            <person name="Hall J."/>
            <person name="Hatcher B."/>
            <person name="Heller A."/>
            <person name="Higgins H."/>
            <person name="Honan T."/>
            <person name="Horn A."/>
            <person name="Houde N."/>
            <person name="Hughes L."/>
            <person name="Hulme W."/>
            <person name="Husby E."/>
            <person name="Iliev I."/>
            <person name="Jaffe D."/>
            <person name="Jones C."/>
            <person name="Kamal M."/>
            <person name="Kamat A."/>
            <person name="Kamvysselis M."/>
            <person name="Karlsson E."/>
            <person name="Kells C."/>
            <person name="Kieu A."/>
            <person name="Kisner P."/>
            <person name="Kodira C."/>
            <person name="Kulbokas E."/>
            <person name="Labutti K."/>
            <person name="Lama D."/>
            <person name="Landers T."/>
            <person name="Leger J."/>
            <person name="Levine S."/>
            <person name="Lewis D."/>
            <person name="Lewis T."/>
            <person name="Lindblad-toh K."/>
            <person name="Liu X."/>
            <person name="Lokyitsang T."/>
            <person name="Lokyitsang Y."/>
            <person name="Lucien O."/>
            <person name="Lui A."/>
            <person name="Ma L.J."/>
            <person name="Mabbitt R."/>
            <person name="Macdonald J."/>
            <person name="Maclean C."/>
            <person name="Major J."/>
            <person name="Manning J."/>
            <person name="Marabella R."/>
            <person name="Maru K."/>
            <person name="Matthews C."/>
            <person name="Mauceli E."/>
            <person name="Mccarthy M."/>
            <person name="Mcdonough S."/>
            <person name="Mcghee T."/>
            <person name="Meldrim J."/>
            <person name="Meneus L."/>
            <person name="Mesirov J."/>
            <person name="Mihalev A."/>
            <person name="Mihova T."/>
            <person name="Mikkelsen T."/>
            <person name="Mlenga V."/>
            <person name="Moru K."/>
            <person name="Mozes J."/>
            <person name="Mulrain L."/>
            <person name="Munson G."/>
            <person name="Naylor J."/>
            <person name="Newes C."/>
            <person name="Nguyen C."/>
            <person name="Nguyen N."/>
            <person name="Nguyen T."/>
            <person name="Nicol R."/>
            <person name="Nielsen C."/>
            <person name="Nizzari M."/>
            <person name="Norbu C."/>
            <person name="Norbu N."/>
            <person name="O'donnell P."/>
            <person name="Okoawo O."/>
            <person name="O'leary S."/>
            <person name="Omotosho B."/>
            <person name="O'neill K."/>
            <person name="Osman S."/>
            <person name="Parker S."/>
            <person name="Perrin D."/>
            <person name="Phunkhang P."/>
            <person name="Piqani B."/>
            <person name="Purcell S."/>
            <person name="Rachupka T."/>
            <person name="Ramasamy U."/>
            <person name="Rameau R."/>
            <person name="Ray V."/>
            <person name="Raymond C."/>
            <person name="Retta R."/>
            <person name="Richardson S."/>
            <person name="Rise C."/>
            <person name="Rodriguez J."/>
            <person name="Rogers J."/>
            <person name="Rogov P."/>
            <person name="Rutman M."/>
            <person name="Schupbach R."/>
            <person name="Seaman C."/>
            <person name="Settipalli S."/>
            <person name="Sharpe T."/>
            <person name="Sheridan J."/>
            <person name="Sherpa N."/>
            <person name="Shi J."/>
            <person name="Smirnov S."/>
            <person name="Smith C."/>
            <person name="Sougnez C."/>
            <person name="Spencer B."/>
            <person name="Stalker J."/>
            <person name="Stange-thomann N."/>
            <person name="Stavropoulos S."/>
            <person name="Stetson K."/>
            <person name="Stone C."/>
            <person name="Stone S."/>
            <person name="Stubbs M."/>
            <person name="Talamas J."/>
            <person name="Tchuinga P."/>
            <person name="Tenzing P."/>
            <person name="Tesfaye S."/>
            <person name="Theodore J."/>
            <person name="Thoulutsang Y."/>
            <person name="Topham K."/>
            <person name="Towey S."/>
            <person name="Tsamla T."/>
            <person name="Tsomo N."/>
            <person name="Vallee D."/>
            <person name="Vassiliev H."/>
            <person name="Venkataraman V."/>
            <person name="Vinson J."/>
            <person name="Vo A."/>
            <person name="Wade C."/>
            <person name="Wang S."/>
            <person name="Wangchuk T."/>
            <person name="Wangdi T."/>
            <person name="Whittaker C."/>
            <person name="Wilkinson J."/>
            <person name="Wu Y."/>
            <person name="Wyman D."/>
            <person name="Yadav S."/>
            <person name="Yang S."/>
            <person name="Yang X."/>
            <person name="Yeager S."/>
            <person name="Yee E."/>
            <person name="Young G."/>
            <person name="Zainoun J."/>
            <person name="Zembeck L."/>
            <person name="Zimmer A."/>
            <person name="Zody M."/>
            <person name="Lander E."/>
        </authorList>
    </citation>
    <scope>NUCLEOTIDE SEQUENCE [LARGE SCALE GENOMIC DNA]</scope>
</reference>
<evidence type="ECO:0000313" key="8">
    <source>
        <dbReference type="Proteomes" id="UP000007875"/>
    </source>
</evidence>
<evidence type="ECO:0000256" key="1">
    <source>
        <dbReference type="ARBA" id="ARBA00004370"/>
    </source>
</evidence>
<keyword evidence="2 5" id="KW-0812">Transmembrane</keyword>
<feature type="transmembrane region" description="Helical" evidence="5">
    <location>
        <begin position="74"/>
        <end position="97"/>
    </location>
</feature>
<feature type="transmembrane region" description="Helical" evidence="5">
    <location>
        <begin position="127"/>
        <end position="146"/>
    </location>
</feature>
<dbReference type="Pfam" id="PF04116">
    <property type="entry name" value="FA_hydroxylase"/>
    <property type="match status" value="1"/>
</dbReference>
<evidence type="ECO:0000256" key="5">
    <source>
        <dbReference type="SAM" id="Phobius"/>
    </source>
</evidence>
<dbReference type="Proteomes" id="UP000007875">
    <property type="component" value="Unassembled WGS sequence"/>
</dbReference>
<dbReference type="Ensembl" id="ENSCSAVT00000007148.1">
    <property type="protein sequence ID" value="ENSCSAVP00000007057.1"/>
    <property type="gene ID" value="ENSCSAVG00000004220.1"/>
</dbReference>
<dbReference type="InParanoid" id="H2YNZ9"/>
<organism evidence="7 8">
    <name type="scientific">Ciona savignyi</name>
    <name type="common">Pacific transparent sea squirt</name>
    <dbReference type="NCBI Taxonomy" id="51511"/>
    <lineage>
        <taxon>Eukaryota</taxon>
        <taxon>Metazoa</taxon>
        <taxon>Chordata</taxon>
        <taxon>Tunicata</taxon>
        <taxon>Ascidiacea</taxon>
        <taxon>Phlebobranchia</taxon>
        <taxon>Cionidae</taxon>
        <taxon>Ciona</taxon>
    </lineage>
</organism>
<dbReference type="GO" id="GO:0005506">
    <property type="term" value="F:iron ion binding"/>
    <property type="evidence" value="ECO:0007669"/>
    <property type="project" value="InterPro"/>
</dbReference>
<reference evidence="7" key="3">
    <citation type="submission" date="2025-09" db="UniProtKB">
        <authorList>
            <consortium name="Ensembl"/>
        </authorList>
    </citation>
    <scope>IDENTIFICATION</scope>
</reference>